<organism evidence="1 2">
    <name type="scientific">Cirrhinus molitorella</name>
    <name type="common">mud carp</name>
    <dbReference type="NCBI Taxonomy" id="172907"/>
    <lineage>
        <taxon>Eukaryota</taxon>
        <taxon>Metazoa</taxon>
        <taxon>Chordata</taxon>
        <taxon>Craniata</taxon>
        <taxon>Vertebrata</taxon>
        <taxon>Euteleostomi</taxon>
        <taxon>Actinopterygii</taxon>
        <taxon>Neopterygii</taxon>
        <taxon>Teleostei</taxon>
        <taxon>Ostariophysi</taxon>
        <taxon>Cypriniformes</taxon>
        <taxon>Cyprinidae</taxon>
        <taxon>Labeoninae</taxon>
        <taxon>Labeonini</taxon>
        <taxon>Cirrhinus</taxon>
    </lineage>
</organism>
<keyword evidence="2" id="KW-1185">Reference proteome</keyword>
<dbReference type="EMBL" id="JAYMGO010000001">
    <property type="protein sequence ID" value="KAL1281561.1"/>
    <property type="molecule type" value="Genomic_DNA"/>
</dbReference>
<dbReference type="Proteomes" id="UP001558613">
    <property type="component" value="Unassembled WGS sequence"/>
</dbReference>
<reference evidence="1 2" key="1">
    <citation type="submission" date="2023-09" db="EMBL/GenBank/DDBJ databases">
        <authorList>
            <person name="Wang M."/>
        </authorList>
    </citation>
    <scope>NUCLEOTIDE SEQUENCE [LARGE SCALE GENOMIC DNA]</scope>
    <source>
        <strain evidence="1">GT-2023</strain>
        <tissue evidence="1">Liver</tissue>
    </source>
</reference>
<name>A0ABR3NX29_9TELE</name>
<gene>
    <name evidence="1" type="ORF">QQF64_000364</name>
</gene>
<evidence type="ECO:0000313" key="2">
    <source>
        <dbReference type="Proteomes" id="UP001558613"/>
    </source>
</evidence>
<proteinExistence type="predicted"/>
<protein>
    <submittedName>
        <fullName evidence="1">Uncharacterized protein</fullName>
    </submittedName>
</protein>
<sequence length="89" mass="9559">MKTIIVCPEISQNEKCVGGPCLDDDDDDDDGSVGFLLHVSVSWSPAHPPCSSHCHSSTSVCPFQEKTFLSGSFSSICPTSISFLLRKPV</sequence>
<comment type="caution">
    <text evidence="1">The sequence shown here is derived from an EMBL/GenBank/DDBJ whole genome shotgun (WGS) entry which is preliminary data.</text>
</comment>
<accession>A0ABR3NX29</accession>
<evidence type="ECO:0000313" key="1">
    <source>
        <dbReference type="EMBL" id="KAL1281561.1"/>
    </source>
</evidence>